<comment type="caution">
    <text evidence="2">The sequence shown here is derived from an EMBL/GenBank/DDBJ whole genome shotgun (WGS) entry which is preliminary data.</text>
</comment>
<organism evidence="2 3">
    <name type="scientific">Candidatus Daviesbacteria bacterium GW2011_GWA1_42_6</name>
    <dbReference type="NCBI Taxonomy" id="1618420"/>
    <lineage>
        <taxon>Bacteria</taxon>
        <taxon>Candidatus Daviesiibacteriota</taxon>
    </lineage>
</organism>
<proteinExistence type="predicted"/>
<name>A0A0G1DPW3_9BACT</name>
<evidence type="ECO:0000256" key="1">
    <source>
        <dbReference type="SAM" id="MobiDB-lite"/>
    </source>
</evidence>
<feature type="region of interest" description="Disordered" evidence="1">
    <location>
        <begin position="1"/>
        <end position="20"/>
    </location>
</feature>
<evidence type="ECO:0000313" key="2">
    <source>
        <dbReference type="EMBL" id="KKS64318.1"/>
    </source>
</evidence>
<dbReference type="Proteomes" id="UP000034135">
    <property type="component" value="Unassembled WGS sequence"/>
</dbReference>
<accession>A0A0G1DPW3</accession>
<dbReference type="EMBL" id="LCEB01000029">
    <property type="protein sequence ID" value="KKS64318.1"/>
    <property type="molecule type" value="Genomic_DNA"/>
</dbReference>
<gene>
    <name evidence="2" type="ORF">UV33_C0029G0005</name>
</gene>
<dbReference type="AlphaFoldDB" id="A0A0G1DPW3"/>
<sequence length="246" mass="27309">MDKDVLHPSITDGEPKPSSDVAKELQEKYPKLYQEFSNRVDRFVGILDDFERTFDEKYYPSTTRIVPLEGRKDVFKKIAGGFKDFIIQTRLPEIRRAEAQKYDSDSARMSRIAIAMGAYRNSALGMGSQADYTPDVVSDLSDELLREVTGPYPTSYYLRELYNAGGEYPPKWGARYTELPEDTRAIKAVGLLLIARLDPSVSAAVHGLAQDELVTAGRVTTIDGGPADTAQRILTSAGAQPYTRTG</sequence>
<reference evidence="2 3" key="1">
    <citation type="journal article" date="2015" name="Nature">
        <title>rRNA introns, odd ribosomes, and small enigmatic genomes across a large radiation of phyla.</title>
        <authorList>
            <person name="Brown C.T."/>
            <person name="Hug L.A."/>
            <person name="Thomas B.C."/>
            <person name="Sharon I."/>
            <person name="Castelle C.J."/>
            <person name="Singh A."/>
            <person name="Wilkins M.J."/>
            <person name="Williams K.H."/>
            <person name="Banfield J.F."/>
        </authorList>
    </citation>
    <scope>NUCLEOTIDE SEQUENCE [LARGE SCALE GENOMIC DNA]</scope>
</reference>
<protein>
    <submittedName>
        <fullName evidence="2">Uncharacterized protein</fullName>
    </submittedName>
</protein>
<evidence type="ECO:0000313" key="3">
    <source>
        <dbReference type="Proteomes" id="UP000034135"/>
    </source>
</evidence>